<organism evidence="1 2">
    <name type="scientific">Tenacibaculum polynesiense</name>
    <dbReference type="NCBI Taxonomy" id="3137857"/>
    <lineage>
        <taxon>Bacteria</taxon>
        <taxon>Pseudomonadati</taxon>
        <taxon>Bacteroidota</taxon>
        <taxon>Flavobacteriia</taxon>
        <taxon>Flavobacteriales</taxon>
        <taxon>Flavobacteriaceae</taxon>
        <taxon>Tenacibaculum</taxon>
    </lineage>
</organism>
<evidence type="ECO:0008006" key="3">
    <source>
        <dbReference type="Google" id="ProtNLM"/>
    </source>
</evidence>
<proteinExistence type="predicted"/>
<dbReference type="InterPro" id="IPR029024">
    <property type="entry name" value="TerB-like"/>
</dbReference>
<dbReference type="RefSeq" id="WP_348716963.1">
    <property type="nucleotide sequence ID" value="NZ_CAXJIO010000012.1"/>
</dbReference>
<reference evidence="1 2" key="1">
    <citation type="submission" date="2024-05" db="EMBL/GenBank/DDBJ databases">
        <authorList>
            <person name="Duchaud E."/>
        </authorList>
    </citation>
    <scope>NUCLEOTIDE SEQUENCE [LARGE SCALE GENOMIC DNA]</scope>
    <source>
        <strain evidence="1">Ena-SAMPLE-TAB-13-05-2024-13:56:06:370-140308</strain>
    </source>
</reference>
<evidence type="ECO:0000313" key="1">
    <source>
        <dbReference type="EMBL" id="CAL2103030.1"/>
    </source>
</evidence>
<accession>A0ABM9PBR3</accession>
<gene>
    <name evidence="1" type="ORF">T190423A01A_30144</name>
</gene>
<dbReference type="SUPFAM" id="SSF158682">
    <property type="entry name" value="TerB-like"/>
    <property type="match status" value="1"/>
</dbReference>
<sequence>MKSLNFNEDFYIAITHLFYSFSMIDKTITIQEKKEIVWAIKEEWATNEYGFNSEELIYETMRNLINGNLSAEKAYDFFKSFFLTNNSFFNNEVNIELLDTCYKICNANNSKNKSELILLAKLQKLIEDRKIIN</sequence>
<keyword evidence="2" id="KW-1185">Reference proteome</keyword>
<dbReference type="EMBL" id="CAXJIO010000012">
    <property type="protein sequence ID" value="CAL2103030.1"/>
    <property type="molecule type" value="Genomic_DNA"/>
</dbReference>
<protein>
    <recommendedName>
        <fullName evidence="3">TerB family tellurite resistance protein</fullName>
    </recommendedName>
</protein>
<evidence type="ECO:0000313" key="2">
    <source>
        <dbReference type="Proteomes" id="UP001497527"/>
    </source>
</evidence>
<name>A0ABM9PBR3_9FLAO</name>
<comment type="caution">
    <text evidence="1">The sequence shown here is derived from an EMBL/GenBank/DDBJ whole genome shotgun (WGS) entry which is preliminary data.</text>
</comment>
<dbReference type="Proteomes" id="UP001497527">
    <property type="component" value="Unassembled WGS sequence"/>
</dbReference>